<comment type="caution">
    <text evidence="1">The sequence shown here is derived from an EMBL/GenBank/DDBJ whole genome shotgun (WGS) entry which is preliminary data.</text>
</comment>
<sequence length="185" mass="19558">MLKVFATRLASCNASALRQAAAQIFLLESDMARNVEGALRVDGEAIEAVDVHPLGRVMIVAGPEVAALRIALHVAACAAAGNSVSLALTTTPNEQTRELIDNLRALGFDALDWASPDADGRWTALPDDLQVAILTSTHLTVENQRPVSCPGDCAESHSRAALIRLYSGLLSYRVPIIVCAPADCS</sequence>
<dbReference type="Proteomes" id="UP000321379">
    <property type="component" value="Unassembled WGS sequence"/>
</dbReference>
<organism evidence="1 2">
    <name type="scientific">Lacisediminihabitans profunda</name>
    <dbReference type="NCBI Taxonomy" id="2594790"/>
    <lineage>
        <taxon>Bacteria</taxon>
        <taxon>Bacillati</taxon>
        <taxon>Actinomycetota</taxon>
        <taxon>Actinomycetes</taxon>
        <taxon>Micrococcales</taxon>
        <taxon>Microbacteriaceae</taxon>
        <taxon>Lacisediminihabitans</taxon>
    </lineage>
</organism>
<dbReference type="RefSeq" id="WP_147782148.1">
    <property type="nucleotide sequence ID" value="NZ_VRMG01000004.1"/>
</dbReference>
<proteinExistence type="predicted"/>
<gene>
    <name evidence="1" type="ORF">FVP33_02960</name>
</gene>
<dbReference type="EMBL" id="VRMG01000004">
    <property type="protein sequence ID" value="TXN31899.1"/>
    <property type="molecule type" value="Genomic_DNA"/>
</dbReference>
<name>A0A5C8UV73_9MICO</name>
<reference evidence="1 2" key="1">
    <citation type="submission" date="2019-08" db="EMBL/GenBank/DDBJ databases">
        <title>Bacterial whole genome sequence for Glaciihabitans sp. CHu50b-6-2.</title>
        <authorList>
            <person name="Jin L."/>
        </authorList>
    </citation>
    <scope>NUCLEOTIDE SEQUENCE [LARGE SCALE GENOMIC DNA]</scope>
    <source>
        <strain evidence="1 2">CHu50b-6-2</strain>
    </source>
</reference>
<protein>
    <submittedName>
        <fullName evidence="1">Uncharacterized protein</fullName>
    </submittedName>
</protein>
<evidence type="ECO:0000313" key="2">
    <source>
        <dbReference type="Proteomes" id="UP000321379"/>
    </source>
</evidence>
<dbReference type="AlphaFoldDB" id="A0A5C8UV73"/>
<keyword evidence="2" id="KW-1185">Reference proteome</keyword>
<evidence type="ECO:0000313" key="1">
    <source>
        <dbReference type="EMBL" id="TXN31899.1"/>
    </source>
</evidence>
<accession>A0A5C8UV73</accession>